<accession>A0A318JKF1</accession>
<evidence type="ECO:0000313" key="9">
    <source>
        <dbReference type="EMBL" id="PXX49998.1"/>
    </source>
</evidence>
<evidence type="ECO:0000256" key="3">
    <source>
        <dbReference type="ARBA" id="ARBA00022960"/>
    </source>
</evidence>
<dbReference type="OrthoDB" id="9808025at2"/>
<proteinExistence type="inferred from homology"/>
<dbReference type="RefSeq" id="WP_110313056.1">
    <property type="nucleotide sequence ID" value="NZ_QJKC01000003.1"/>
</dbReference>
<reference evidence="9 10" key="1">
    <citation type="submission" date="2018-05" db="EMBL/GenBank/DDBJ databases">
        <title>Genomic Encyclopedia of Type Strains, Phase IV (KMG-IV): sequencing the most valuable type-strain genomes for metagenomic binning, comparative biology and taxonomic classification.</title>
        <authorList>
            <person name="Goeker M."/>
        </authorList>
    </citation>
    <scope>NUCLEOTIDE SEQUENCE [LARGE SCALE GENOMIC DNA]</scope>
    <source>
        <strain evidence="9 10">DSM 25134</strain>
    </source>
</reference>
<dbReference type="InterPro" id="IPR055342">
    <property type="entry name" value="MreC_beta-barrel_core"/>
</dbReference>
<feature type="coiled-coil region" evidence="6">
    <location>
        <begin position="92"/>
        <end position="119"/>
    </location>
</feature>
<dbReference type="GO" id="GO:0008360">
    <property type="term" value="P:regulation of cell shape"/>
    <property type="evidence" value="ECO:0007669"/>
    <property type="project" value="UniProtKB-KW"/>
</dbReference>
<evidence type="ECO:0000256" key="2">
    <source>
        <dbReference type="ARBA" id="ARBA00013855"/>
    </source>
</evidence>
<name>A0A318JKF1_9NEIS</name>
<evidence type="ECO:0000313" key="10">
    <source>
        <dbReference type="Proteomes" id="UP000248395"/>
    </source>
</evidence>
<evidence type="ECO:0000256" key="5">
    <source>
        <dbReference type="PIRNR" id="PIRNR038471"/>
    </source>
</evidence>
<evidence type="ECO:0000256" key="4">
    <source>
        <dbReference type="ARBA" id="ARBA00032089"/>
    </source>
</evidence>
<evidence type="ECO:0000256" key="7">
    <source>
        <dbReference type="SAM" id="MobiDB-lite"/>
    </source>
</evidence>
<evidence type="ECO:0000259" key="8">
    <source>
        <dbReference type="Pfam" id="PF04085"/>
    </source>
</evidence>
<sequence length="301" mass="33017">MDFANTPSFFRSGPKPGTRLLLCALASIALLVGDSRYGLMEQARDGMSLVLYPLQRAVNLPLGLVRHVSDYFTVQADLKSENDQLRTRQLEMSARLARLETLERELNELRSLNAIKASRNDAAQLAETLYTGRDPFSYKIIIDKGADAHLQPGQPVVDGRGLLGQITRVQPLTAEVSLIIDKNQMVPVMIARTGERAILYGYGGGVEIRYLPLHADVRENDMVVTSGIDGLYQEGTPVARVSKVERNAGAAFSRITTEPVAGVQQTRFVLVLQQKGQTPPRPAEPVVPVKKTKGKKPADSE</sequence>
<dbReference type="Pfam" id="PF04085">
    <property type="entry name" value="MreC"/>
    <property type="match status" value="1"/>
</dbReference>
<dbReference type="InterPro" id="IPR042177">
    <property type="entry name" value="Cell/Rod_1"/>
</dbReference>
<dbReference type="PANTHER" id="PTHR34138">
    <property type="entry name" value="CELL SHAPE-DETERMINING PROTEIN MREC"/>
    <property type="match status" value="1"/>
</dbReference>
<dbReference type="EMBL" id="QJKC01000003">
    <property type="protein sequence ID" value="PXX49998.1"/>
    <property type="molecule type" value="Genomic_DNA"/>
</dbReference>
<keyword evidence="3 5" id="KW-0133">Cell shape</keyword>
<dbReference type="Gene3D" id="2.40.10.340">
    <property type="entry name" value="Rod shape-determining protein MreC, domain 1"/>
    <property type="match status" value="1"/>
</dbReference>
<feature type="region of interest" description="Disordered" evidence="7">
    <location>
        <begin position="273"/>
        <end position="301"/>
    </location>
</feature>
<keyword evidence="6" id="KW-0175">Coiled coil</keyword>
<dbReference type="InterPro" id="IPR007221">
    <property type="entry name" value="MreC"/>
</dbReference>
<dbReference type="AlphaFoldDB" id="A0A318JKF1"/>
<dbReference type="Gene3D" id="2.40.10.350">
    <property type="entry name" value="Rod shape-determining protein MreC, domain 2"/>
    <property type="match status" value="1"/>
</dbReference>
<comment type="similarity">
    <text evidence="1 5">Belongs to the MreC family.</text>
</comment>
<feature type="domain" description="Rod shape-determining protein MreC beta-barrel core" evidence="8">
    <location>
        <begin position="133"/>
        <end position="273"/>
    </location>
</feature>
<dbReference type="Proteomes" id="UP000248395">
    <property type="component" value="Unassembled WGS sequence"/>
</dbReference>
<evidence type="ECO:0000256" key="6">
    <source>
        <dbReference type="SAM" id="Coils"/>
    </source>
</evidence>
<gene>
    <name evidence="9" type="ORF">DFR38_103178</name>
</gene>
<comment type="caution">
    <text evidence="9">The sequence shown here is derived from an EMBL/GenBank/DDBJ whole genome shotgun (WGS) entry which is preliminary data.</text>
</comment>
<dbReference type="GO" id="GO:0005886">
    <property type="term" value="C:plasma membrane"/>
    <property type="evidence" value="ECO:0007669"/>
    <property type="project" value="TreeGrafter"/>
</dbReference>
<evidence type="ECO:0000256" key="1">
    <source>
        <dbReference type="ARBA" id="ARBA00009369"/>
    </source>
</evidence>
<dbReference type="InterPro" id="IPR042175">
    <property type="entry name" value="Cell/Rod_MreC_2"/>
</dbReference>
<comment type="function">
    <text evidence="5">Involved in formation and maintenance of cell shape.</text>
</comment>
<dbReference type="NCBIfam" id="TIGR00219">
    <property type="entry name" value="mreC"/>
    <property type="match status" value="1"/>
</dbReference>
<protein>
    <recommendedName>
        <fullName evidence="2 5">Cell shape-determining protein MreC</fullName>
    </recommendedName>
    <alternativeName>
        <fullName evidence="4 5">Cell shape protein MreC</fullName>
    </alternativeName>
</protein>
<dbReference type="PANTHER" id="PTHR34138:SF1">
    <property type="entry name" value="CELL SHAPE-DETERMINING PROTEIN MREC"/>
    <property type="match status" value="1"/>
</dbReference>
<dbReference type="PIRSF" id="PIRSF038471">
    <property type="entry name" value="MreC"/>
    <property type="match status" value="1"/>
</dbReference>
<keyword evidence="10" id="KW-1185">Reference proteome</keyword>
<organism evidence="9 10">
    <name type="scientific">Aquitalea magnusonii</name>
    <dbReference type="NCBI Taxonomy" id="332411"/>
    <lineage>
        <taxon>Bacteria</taxon>
        <taxon>Pseudomonadati</taxon>
        <taxon>Pseudomonadota</taxon>
        <taxon>Betaproteobacteria</taxon>
        <taxon>Neisseriales</taxon>
        <taxon>Chromobacteriaceae</taxon>
        <taxon>Aquitalea</taxon>
    </lineage>
</organism>